<accession>A0A9P8PDQ9</accession>
<feature type="region of interest" description="Disordered" evidence="1">
    <location>
        <begin position="382"/>
        <end position="407"/>
    </location>
</feature>
<name>A0A9P8PDQ9_9ASCO</name>
<protein>
    <submittedName>
        <fullName evidence="2">Uncharacterized protein</fullName>
    </submittedName>
</protein>
<reference evidence="2" key="2">
    <citation type="submission" date="2021-01" db="EMBL/GenBank/DDBJ databases">
        <authorList>
            <person name="Schikora-Tamarit M.A."/>
        </authorList>
    </citation>
    <scope>NUCLEOTIDE SEQUENCE</scope>
    <source>
        <strain evidence="2">NCAIM Y.01608</strain>
    </source>
</reference>
<proteinExistence type="predicted"/>
<dbReference type="Proteomes" id="UP000788993">
    <property type="component" value="Unassembled WGS sequence"/>
</dbReference>
<comment type="caution">
    <text evidence="2">The sequence shown here is derived from an EMBL/GenBank/DDBJ whole genome shotgun (WGS) entry which is preliminary data.</text>
</comment>
<evidence type="ECO:0000256" key="1">
    <source>
        <dbReference type="SAM" id="MobiDB-lite"/>
    </source>
</evidence>
<reference evidence="2" key="1">
    <citation type="journal article" date="2021" name="Open Biol.">
        <title>Shared evolutionary footprints suggest mitochondrial oxidative damage underlies multiple complex I losses in fungi.</title>
        <authorList>
            <person name="Schikora-Tamarit M.A."/>
            <person name="Marcet-Houben M."/>
            <person name="Nosek J."/>
            <person name="Gabaldon T."/>
        </authorList>
    </citation>
    <scope>NUCLEOTIDE SEQUENCE</scope>
    <source>
        <strain evidence="2">NCAIM Y.01608</strain>
    </source>
</reference>
<organism evidence="2 3">
    <name type="scientific">Ogataea polymorpha</name>
    <dbReference type="NCBI Taxonomy" id="460523"/>
    <lineage>
        <taxon>Eukaryota</taxon>
        <taxon>Fungi</taxon>
        <taxon>Dikarya</taxon>
        <taxon>Ascomycota</taxon>
        <taxon>Saccharomycotina</taxon>
        <taxon>Pichiomycetes</taxon>
        <taxon>Pichiales</taxon>
        <taxon>Pichiaceae</taxon>
        <taxon>Ogataea</taxon>
    </lineage>
</organism>
<feature type="region of interest" description="Disordered" evidence="1">
    <location>
        <begin position="476"/>
        <end position="503"/>
    </location>
</feature>
<gene>
    <name evidence="2" type="ORF">OGATHE_002795</name>
</gene>
<dbReference type="AlphaFoldDB" id="A0A9P8PDQ9"/>
<feature type="compositionally biased region" description="Polar residues" evidence="1">
    <location>
        <begin position="389"/>
        <end position="398"/>
    </location>
</feature>
<dbReference type="EMBL" id="JAEUBD010000983">
    <property type="protein sequence ID" value="KAH3669982.1"/>
    <property type="molecule type" value="Genomic_DNA"/>
</dbReference>
<sequence length="503" mass="58005">MDLADFGFQARGVRVDLLDIQLLKLSQNRSDFQTLLQIVVLVGINQLQVFTSSENDSMVLVIRLTVSQNWVSGKLNSELRSSSTILHDFTVSVDQSREDSWFISLIERWFFIQVSDLQIWVSTKQELRIFKLFRLEFGQTLHRNNKLELSSSHSFKLSLQSFSITTKHLNNLRVFNTVEKLDSSGVVHETRNSSVQGLRSQRSPNSGSQSVLWSSRLETNAVEWQVINFVLHVVLILLLTILKCSRFLSQNLGVLNETIPLDWMKLFQVFKQGDSRKLIILSNNFSQGKQDLFGVVRSENSKGRHVIHRQWFRNRCGQRLSKERDTSFGFRVSWEELRLEVVIILRNKESWCSQCALALNFGWNLVVKQLLNVINRQQMLSSGKDVSPRCQNGNTQVERSSDRKQTVDQNVPHVSIQEEQHQVGSHHQAQSDSSLLFANDIAVPLFSMTPHRHSGQVPDWISQRQNQEEIRFDVFGEENQKPQEPREVHVQSLQTRERGGESL</sequence>
<evidence type="ECO:0000313" key="2">
    <source>
        <dbReference type="EMBL" id="KAH3669982.1"/>
    </source>
</evidence>
<evidence type="ECO:0000313" key="3">
    <source>
        <dbReference type="Proteomes" id="UP000788993"/>
    </source>
</evidence>
<keyword evidence="3" id="KW-1185">Reference proteome</keyword>